<dbReference type="Proteomes" id="UP001212042">
    <property type="component" value="Unassembled WGS sequence"/>
</dbReference>
<evidence type="ECO:0000313" key="2">
    <source>
        <dbReference type="EMBL" id="MDA7087193.1"/>
    </source>
</evidence>
<dbReference type="Pfam" id="PF01814">
    <property type="entry name" value="Hemerythrin"/>
    <property type="match status" value="1"/>
</dbReference>
<dbReference type="Gene3D" id="1.20.120.520">
    <property type="entry name" value="nmb1532 protein domain like"/>
    <property type="match status" value="1"/>
</dbReference>
<evidence type="ECO:0000313" key="3">
    <source>
        <dbReference type="Proteomes" id="UP001212042"/>
    </source>
</evidence>
<accession>A0ABT4XGA3</accession>
<dbReference type="RefSeq" id="WP_271348079.1">
    <property type="nucleotide sequence ID" value="NZ_JAQJZJ010000005.1"/>
</dbReference>
<sequence>MHPLLEELHHYHQTVSATIDQMADLLDSLEKDACDPTDRQQLFALLESLHGDAETRHHQNEELIRHRLLATQAPVHPRVQEIERDHQGFARIASQLKALEHSNFTPKEIATFIKDYIGKYYDHLDSEENIFFPLADKWLSDIQWQEIQQQWHKPAA</sequence>
<dbReference type="InterPro" id="IPR012312">
    <property type="entry name" value="Hemerythrin-like"/>
</dbReference>
<proteinExistence type="predicted"/>
<name>A0ABT4XGA3_9PSED</name>
<comment type="caution">
    <text evidence="2">The sequence shown here is derived from an EMBL/GenBank/DDBJ whole genome shotgun (WGS) entry which is preliminary data.</text>
</comment>
<keyword evidence="3" id="KW-1185">Reference proteome</keyword>
<feature type="domain" description="Hemerythrin-like" evidence="1">
    <location>
        <begin position="5"/>
        <end position="135"/>
    </location>
</feature>
<reference evidence="2 3" key="1">
    <citation type="submission" date="2023-01" db="EMBL/GenBank/DDBJ databases">
        <title>Pseudomonas SA3-5T sp. nov., isolated from tidal flat sediment.</title>
        <authorList>
            <person name="Kim H.S."/>
            <person name="Kim J.-S."/>
            <person name="Suh M.K."/>
            <person name="Eom M.K."/>
            <person name="Lee J.-S."/>
        </authorList>
    </citation>
    <scope>NUCLEOTIDE SEQUENCE [LARGE SCALE GENOMIC DNA]</scope>
    <source>
        <strain evidence="2 3">SA3-5</strain>
    </source>
</reference>
<gene>
    <name evidence="2" type="ORF">PH586_12440</name>
</gene>
<organism evidence="2 3">
    <name type="scientific">Pseudomonas aestuarii</name>
    <dbReference type="NCBI Taxonomy" id="3018340"/>
    <lineage>
        <taxon>Bacteria</taxon>
        <taxon>Pseudomonadati</taxon>
        <taxon>Pseudomonadota</taxon>
        <taxon>Gammaproteobacteria</taxon>
        <taxon>Pseudomonadales</taxon>
        <taxon>Pseudomonadaceae</taxon>
        <taxon>Pseudomonas</taxon>
    </lineage>
</organism>
<dbReference type="EMBL" id="JAQJZJ010000005">
    <property type="protein sequence ID" value="MDA7087193.1"/>
    <property type="molecule type" value="Genomic_DNA"/>
</dbReference>
<evidence type="ECO:0000259" key="1">
    <source>
        <dbReference type="Pfam" id="PF01814"/>
    </source>
</evidence>
<protein>
    <submittedName>
        <fullName evidence="2">Hemerythrin domain-containing protein</fullName>
    </submittedName>
</protein>